<dbReference type="AlphaFoldDB" id="A0A1L2ZNM3"/>
<evidence type="ECO:0000259" key="1">
    <source>
        <dbReference type="Pfam" id="PF01872"/>
    </source>
</evidence>
<dbReference type="PANTHER" id="PTHR38011:SF11">
    <property type="entry name" value="2,5-DIAMINO-6-RIBOSYLAMINO-4(3H)-PYRIMIDINONE 5'-PHOSPHATE REDUCTASE"/>
    <property type="match status" value="1"/>
</dbReference>
<dbReference type="Pfam" id="PF01872">
    <property type="entry name" value="RibD_C"/>
    <property type="match status" value="1"/>
</dbReference>
<dbReference type="GO" id="GO:0008703">
    <property type="term" value="F:5-amino-6-(5-phosphoribosylamino)uracil reductase activity"/>
    <property type="evidence" value="ECO:0007669"/>
    <property type="project" value="InterPro"/>
</dbReference>
<dbReference type="GO" id="GO:0009231">
    <property type="term" value="P:riboflavin biosynthetic process"/>
    <property type="evidence" value="ECO:0007669"/>
    <property type="project" value="InterPro"/>
</dbReference>
<dbReference type="Proteomes" id="UP000183530">
    <property type="component" value="Chromosome"/>
</dbReference>
<evidence type="ECO:0000313" key="3">
    <source>
        <dbReference type="Proteomes" id="UP000183530"/>
    </source>
</evidence>
<dbReference type="EMBL" id="CP018135">
    <property type="protein sequence ID" value="APF40740.1"/>
    <property type="molecule type" value="Genomic_DNA"/>
</dbReference>
<dbReference type="InterPro" id="IPR024072">
    <property type="entry name" value="DHFR-like_dom_sf"/>
</dbReference>
<name>A0A1L2ZNM3_9MICC</name>
<evidence type="ECO:0000313" key="2">
    <source>
        <dbReference type="EMBL" id="APF40740.1"/>
    </source>
</evidence>
<dbReference type="SUPFAM" id="SSF53597">
    <property type="entry name" value="Dihydrofolate reductase-like"/>
    <property type="match status" value="1"/>
</dbReference>
<sequence length="175" mass="19643">MATIFYTASTLDGFLATEDHSLEWLMRQDFDQEGPMAYPAFVQNVGALVMGRSTYKWLREHEEKWGYSQFTWVFTRQDLPLPEGADVRIVGGSVAENFEGIEASAQGKDVWVVGGGDLASQFAAAGHLDEIWVQFAPVMLGKGQPLFTQELELELVELAQNRAFVCTRYRVLKNS</sequence>
<feature type="domain" description="Bacterial bifunctional deaminase-reductase C-terminal" evidence="1">
    <location>
        <begin position="71"/>
        <end position="157"/>
    </location>
</feature>
<accession>A0A1L2ZNM3</accession>
<dbReference type="KEGG" id="nae:BHE16_06635"/>
<dbReference type="InterPro" id="IPR002734">
    <property type="entry name" value="RibDG_C"/>
</dbReference>
<organism evidence="2 3">
    <name type="scientific">Neomicrococcus aestuarii</name>
    <dbReference type="NCBI Taxonomy" id="556325"/>
    <lineage>
        <taxon>Bacteria</taxon>
        <taxon>Bacillati</taxon>
        <taxon>Actinomycetota</taxon>
        <taxon>Actinomycetes</taxon>
        <taxon>Micrococcales</taxon>
        <taxon>Micrococcaceae</taxon>
        <taxon>Neomicrococcus</taxon>
    </lineage>
</organism>
<proteinExistence type="predicted"/>
<dbReference type="OrthoDB" id="3427770at2"/>
<protein>
    <submittedName>
        <fullName evidence="2">Deaminase</fullName>
    </submittedName>
</protein>
<reference evidence="2 3" key="1">
    <citation type="submission" date="2016-11" db="EMBL/GenBank/DDBJ databases">
        <title>Genome sequencing of Zhihengliuella aestuarii B18 antagonistic to Plasmodiophora brassicae.</title>
        <authorList>
            <person name="Luo Y."/>
        </authorList>
    </citation>
    <scope>NUCLEOTIDE SEQUENCE [LARGE SCALE GENOMIC DNA]</scope>
    <source>
        <strain evidence="2 3">B18</strain>
    </source>
</reference>
<dbReference type="Gene3D" id="3.40.430.10">
    <property type="entry name" value="Dihydrofolate Reductase, subunit A"/>
    <property type="match status" value="1"/>
</dbReference>
<dbReference type="PANTHER" id="PTHR38011">
    <property type="entry name" value="DIHYDROFOLATE REDUCTASE FAMILY PROTEIN (AFU_ORTHOLOGUE AFUA_8G06820)"/>
    <property type="match status" value="1"/>
</dbReference>
<keyword evidence="3" id="KW-1185">Reference proteome</keyword>
<dbReference type="RefSeq" id="WP_071894216.1">
    <property type="nucleotide sequence ID" value="NZ_CP018135.1"/>
</dbReference>
<gene>
    <name evidence="2" type="ORF">BHE16_06635</name>
</gene>
<dbReference type="InterPro" id="IPR050765">
    <property type="entry name" value="Riboflavin_Biosynth_HTPR"/>
</dbReference>